<dbReference type="FunCoup" id="A0A251RY21">
    <property type="interactions" value="613"/>
</dbReference>
<evidence type="ECO:0000313" key="1">
    <source>
        <dbReference type="EMBL" id="KAF5757296.1"/>
    </source>
</evidence>
<reference evidence="1 3" key="1">
    <citation type="journal article" date="2017" name="Nature">
        <title>The sunflower genome provides insights into oil metabolism, flowering and Asterid evolution.</title>
        <authorList>
            <person name="Badouin H."/>
            <person name="Gouzy J."/>
            <person name="Grassa C.J."/>
            <person name="Murat F."/>
            <person name="Staton S.E."/>
            <person name="Cottret L."/>
            <person name="Lelandais-Briere C."/>
            <person name="Owens G.L."/>
            <person name="Carrere S."/>
            <person name="Mayjonade B."/>
            <person name="Legrand L."/>
            <person name="Gill N."/>
            <person name="Kane N.C."/>
            <person name="Bowers J.E."/>
            <person name="Hubner S."/>
            <person name="Bellec A."/>
            <person name="Berard A."/>
            <person name="Berges H."/>
            <person name="Blanchet N."/>
            <person name="Boniface M.C."/>
            <person name="Brunel D."/>
            <person name="Catrice O."/>
            <person name="Chaidir N."/>
            <person name="Claudel C."/>
            <person name="Donnadieu C."/>
            <person name="Faraut T."/>
            <person name="Fievet G."/>
            <person name="Helmstetter N."/>
            <person name="King M."/>
            <person name="Knapp S.J."/>
            <person name="Lai Z."/>
            <person name="Le Paslier M.C."/>
            <person name="Lippi Y."/>
            <person name="Lorenzon L."/>
            <person name="Mandel J.R."/>
            <person name="Marage G."/>
            <person name="Marchand G."/>
            <person name="Marquand E."/>
            <person name="Bret-Mestries E."/>
            <person name="Morien E."/>
            <person name="Nambeesan S."/>
            <person name="Nguyen T."/>
            <person name="Pegot-Espagnet P."/>
            <person name="Pouilly N."/>
            <person name="Raftis F."/>
            <person name="Sallet E."/>
            <person name="Schiex T."/>
            <person name="Thomas J."/>
            <person name="Vandecasteele C."/>
            <person name="Vares D."/>
            <person name="Vear F."/>
            <person name="Vautrin S."/>
            <person name="Crespi M."/>
            <person name="Mangin B."/>
            <person name="Burke J.M."/>
            <person name="Salse J."/>
            <person name="Munos S."/>
            <person name="Vincourt P."/>
            <person name="Rieseberg L.H."/>
            <person name="Langlade N.B."/>
        </authorList>
    </citation>
    <scope>NUCLEOTIDE SEQUENCE [LARGE SCALE GENOMIC DNA]</scope>
    <source>
        <strain evidence="3">cv. SF193</strain>
        <tissue evidence="1">Leaves</tissue>
    </source>
</reference>
<dbReference type="Gramene" id="mRNA:HanXRQr2_Chr17g0824941">
    <property type="protein sequence ID" value="mRNA:HanXRQr2_Chr17g0824941"/>
    <property type="gene ID" value="HanXRQr2_Chr17g0824941"/>
</dbReference>
<name>A0A251RY21_HELAN</name>
<dbReference type="STRING" id="4232.A0A251RY21"/>
<dbReference type="AlphaFoldDB" id="A0A251RY21"/>
<reference evidence="2" key="2">
    <citation type="submission" date="2017-02" db="EMBL/GenBank/DDBJ databases">
        <title>Sunflower complete genome.</title>
        <authorList>
            <person name="Langlade N."/>
            <person name="Munos S."/>
        </authorList>
    </citation>
    <scope>NUCLEOTIDE SEQUENCE [LARGE SCALE GENOMIC DNA]</scope>
    <source>
        <tissue evidence="2">Leaves</tissue>
    </source>
</reference>
<reference evidence="1" key="3">
    <citation type="submission" date="2020-06" db="EMBL/GenBank/DDBJ databases">
        <title>Helianthus annuus Genome sequencing and assembly Release 2.</title>
        <authorList>
            <person name="Gouzy J."/>
            <person name="Langlade N."/>
            <person name="Munos S."/>
        </authorList>
    </citation>
    <scope>NUCLEOTIDE SEQUENCE</scope>
    <source>
        <tissue evidence="1">Leaves</tissue>
    </source>
</reference>
<dbReference type="EMBL" id="CM007906">
    <property type="protein sequence ID" value="OTF87799.1"/>
    <property type="molecule type" value="Genomic_DNA"/>
</dbReference>
<keyword evidence="3" id="KW-1185">Reference proteome</keyword>
<organism evidence="2 3">
    <name type="scientific">Helianthus annuus</name>
    <name type="common">Common sunflower</name>
    <dbReference type="NCBI Taxonomy" id="4232"/>
    <lineage>
        <taxon>Eukaryota</taxon>
        <taxon>Viridiplantae</taxon>
        <taxon>Streptophyta</taxon>
        <taxon>Embryophyta</taxon>
        <taxon>Tracheophyta</taxon>
        <taxon>Spermatophyta</taxon>
        <taxon>Magnoliopsida</taxon>
        <taxon>eudicotyledons</taxon>
        <taxon>Gunneridae</taxon>
        <taxon>Pentapetalae</taxon>
        <taxon>asterids</taxon>
        <taxon>campanulids</taxon>
        <taxon>Asterales</taxon>
        <taxon>Asteraceae</taxon>
        <taxon>Asteroideae</taxon>
        <taxon>Heliantheae alliance</taxon>
        <taxon>Heliantheae</taxon>
        <taxon>Helianthus</taxon>
    </lineage>
</organism>
<dbReference type="EMBL" id="MNCJ02000332">
    <property type="protein sequence ID" value="KAF5757296.1"/>
    <property type="molecule type" value="Genomic_DNA"/>
</dbReference>
<evidence type="ECO:0000313" key="2">
    <source>
        <dbReference type="EMBL" id="OTF87799.1"/>
    </source>
</evidence>
<accession>A0A251RY21</accession>
<sequence length="163" mass="18373">MEIQTARRRLETIAAHVSAAGNTSATHLFPLNCSGGLASVKRRCDNSMHFAKQDSESQGCFMRPNSTKQDCFDQSMLTFRSTCNQKEESSELVTTPLFSPPASMNIDVPKVRNIQHDVSDYMLPYSQPPKFSRTTIERDEPIKFNPKNNQNATKHLGNLTLRH</sequence>
<evidence type="ECO:0000313" key="3">
    <source>
        <dbReference type="Proteomes" id="UP000215914"/>
    </source>
</evidence>
<protein>
    <submittedName>
        <fullName evidence="2">Uncharacterized protein</fullName>
    </submittedName>
</protein>
<dbReference type="InParanoid" id="A0A251RY21"/>
<gene>
    <name evidence="2" type="ORF">HannXRQ_Chr17g0565881</name>
    <name evidence="1" type="ORF">HanXRQr2_Chr17g0824941</name>
</gene>
<proteinExistence type="predicted"/>
<dbReference type="Proteomes" id="UP000215914">
    <property type="component" value="Chromosome 17"/>
</dbReference>